<feature type="transmembrane region" description="Helical" evidence="2">
    <location>
        <begin position="276"/>
        <end position="295"/>
    </location>
</feature>
<keyword evidence="2" id="KW-0472">Membrane</keyword>
<evidence type="ECO:0000256" key="1">
    <source>
        <dbReference type="SAM" id="MobiDB-lite"/>
    </source>
</evidence>
<keyword evidence="2" id="KW-1133">Transmembrane helix</keyword>
<keyword evidence="4" id="KW-1185">Reference proteome</keyword>
<feature type="transmembrane region" description="Helical" evidence="2">
    <location>
        <begin position="63"/>
        <end position="80"/>
    </location>
</feature>
<evidence type="ECO:0000313" key="3">
    <source>
        <dbReference type="EMBL" id="PFG39070.1"/>
    </source>
</evidence>
<dbReference type="Proteomes" id="UP000222106">
    <property type="component" value="Unassembled WGS sequence"/>
</dbReference>
<comment type="caution">
    <text evidence="3">The sequence shown here is derived from an EMBL/GenBank/DDBJ whole genome shotgun (WGS) entry which is preliminary data.</text>
</comment>
<name>A0A2A9ELF6_9MICO</name>
<feature type="transmembrane region" description="Helical" evidence="2">
    <location>
        <begin position="250"/>
        <end position="269"/>
    </location>
</feature>
<keyword evidence="2" id="KW-0812">Transmembrane</keyword>
<feature type="transmembrane region" description="Helical" evidence="2">
    <location>
        <begin position="20"/>
        <end position="43"/>
    </location>
</feature>
<feature type="transmembrane region" description="Helical" evidence="2">
    <location>
        <begin position="210"/>
        <end position="230"/>
    </location>
</feature>
<organism evidence="3 4">
    <name type="scientific">Georgenia soli</name>
    <dbReference type="NCBI Taxonomy" id="638953"/>
    <lineage>
        <taxon>Bacteria</taxon>
        <taxon>Bacillati</taxon>
        <taxon>Actinomycetota</taxon>
        <taxon>Actinomycetes</taxon>
        <taxon>Micrococcales</taxon>
        <taxon>Bogoriellaceae</taxon>
        <taxon>Georgenia</taxon>
    </lineage>
</organism>
<reference evidence="3 4" key="1">
    <citation type="submission" date="2017-10" db="EMBL/GenBank/DDBJ databases">
        <title>Sequencing the genomes of 1000 actinobacteria strains.</title>
        <authorList>
            <person name="Klenk H.-P."/>
        </authorList>
    </citation>
    <scope>NUCLEOTIDE SEQUENCE [LARGE SCALE GENOMIC DNA]</scope>
    <source>
        <strain evidence="3 4">DSM 21838</strain>
    </source>
</reference>
<feature type="region of interest" description="Disordered" evidence="1">
    <location>
        <begin position="329"/>
        <end position="352"/>
    </location>
</feature>
<accession>A0A2A9ELF6</accession>
<protein>
    <submittedName>
        <fullName evidence="3">Uncharacterized protein</fullName>
    </submittedName>
</protein>
<feature type="transmembrane region" description="Helical" evidence="2">
    <location>
        <begin position="180"/>
        <end position="198"/>
    </location>
</feature>
<feature type="transmembrane region" description="Helical" evidence="2">
    <location>
        <begin position="87"/>
        <end position="104"/>
    </location>
</feature>
<dbReference type="AlphaFoldDB" id="A0A2A9ELF6"/>
<dbReference type="EMBL" id="PDJI01000004">
    <property type="protein sequence ID" value="PFG39070.1"/>
    <property type="molecule type" value="Genomic_DNA"/>
</dbReference>
<feature type="compositionally biased region" description="Basic and acidic residues" evidence="1">
    <location>
        <begin position="337"/>
        <end position="346"/>
    </location>
</feature>
<gene>
    <name evidence="3" type="ORF">ATJ97_1565</name>
</gene>
<dbReference type="RefSeq" id="WP_098483235.1">
    <property type="nucleotide sequence ID" value="NZ_PDJI01000004.1"/>
</dbReference>
<feature type="transmembrane region" description="Helical" evidence="2">
    <location>
        <begin position="110"/>
        <end position="129"/>
    </location>
</feature>
<feature type="transmembrane region" description="Helical" evidence="2">
    <location>
        <begin position="301"/>
        <end position="323"/>
    </location>
</feature>
<sequence length="352" mass="36194">MPTTRLTAASVPTAERATFLRAVALVLALAWSTVGFATTDLWVVIPPGHPLFAADEAMLEAGWGIYLSCLVVLPLLALVLRPDLGRAVVTQLGVVAACTVPVAALSLDAALLLFGAVLAVTALPVAWPAREGRRRRPGDRRRLTVGWAAATLAVFAGLPWGGFMRTSGDYYPAGSRNGAILLLATVAAAWLLAAVSRRRPSGGPAVRDRATTAVLGVVALGAAPWLVYLWHLCSTARHVDSYLTNGIDHWPAQAAGTLAVLALPVSAVLGRGSVRLAGATAGLTGILLGAFSLLYQDVAASLGSLWGALAIAWGCALSGASLLPARTRSGAGAPAGDGRDPMDAVRGRTGPR</sequence>
<evidence type="ECO:0000256" key="2">
    <source>
        <dbReference type="SAM" id="Phobius"/>
    </source>
</evidence>
<proteinExistence type="predicted"/>
<dbReference type="OrthoDB" id="10014584at2"/>
<evidence type="ECO:0000313" key="4">
    <source>
        <dbReference type="Proteomes" id="UP000222106"/>
    </source>
</evidence>
<feature type="transmembrane region" description="Helical" evidence="2">
    <location>
        <begin position="141"/>
        <end position="160"/>
    </location>
</feature>